<dbReference type="HOGENOM" id="CLU_2918815_0_0_10"/>
<name>D1PCS7_9BACT</name>
<dbReference type="Proteomes" id="UP000004477">
    <property type="component" value="Unassembled WGS sequence"/>
</dbReference>
<gene>
    <name evidence="1" type="ORF">PREVCOP_05012</name>
</gene>
<keyword evidence="2" id="KW-1185">Reference proteome</keyword>
<dbReference type="EMBL" id="ACBX02000015">
    <property type="protein sequence ID" value="EFB35346.1"/>
    <property type="molecule type" value="Genomic_DNA"/>
</dbReference>
<accession>D1PCS7</accession>
<dbReference type="AlphaFoldDB" id="D1PCS7"/>
<evidence type="ECO:0000313" key="1">
    <source>
        <dbReference type="EMBL" id="EFB35346.1"/>
    </source>
</evidence>
<proteinExistence type="predicted"/>
<sequence length="61" mass="6876">MPSSFLYPVFCILAGNLLALGHKKEFGLSPDIPNPRLFLTNLLSTIHYFSVCKNTSFFLIK</sequence>
<dbReference type="PaxDb" id="537011-PREVCOP_05012"/>
<protein>
    <submittedName>
        <fullName evidence="1">Uncharacterized protein</fullName>
    </submittedName>
</protein>
<evidence type="ECO:0000313" key="2">
    <source>
        <dbReference type="Proteomes" id="UP000004477"/>
    </source>
</evidence>
<reference evidence="1" key="1">
    <citation type="submission" date="2009-11" db="EMBL/GenBank/DDBJ databases">
        <authorList>
            <person name="Weinstock G."/>
            <person name="Sodergren E."/>
            <person name="Clifton S."/>
            <person name="Fulton L."/>
            <person name="Fulton B."/>
            <person name="Courtney L."/>
            <person name="Fronick C."/>
            <person name="Harrison M."/>
            <person name="Strong C."/>
            <person name="Farmer C."/>
            <person name="Delahaunty K."/>
            <person name="Markovic C."/>
            <person name="Hall O."/>
            <person name="Minx P."/>
            <person name="Tomlinson C."/>
            <person name="Mitreva M."/>
            <person name="Nelson J."/>
            <person name="Hou S."/>
            <person name="Wollam A."/>
            <person name="Pepin K.H."/>
            <person name="Johnson M."/>
            <person name="Bhonagiri V."/>
            <person name="Nash W.E."/>
            <person name="Warren W."/>
            <person name="Chinwalla A."/>
            <person name="Mardis E.R."/>
            <person name="Wilson R.K."/>
        </authorList>
    </citation>
    <scope>NUCLEOTIDE SEQUENCE [LARGE SCALE GENOMIC DNA]</scope>
    <source>
        <strain evidence="1">DSM 18205</strain>
    </source>
</reference>
<organism evidence="1 2">
    <name type="scientific">Segatella copri DSM 18205</name>
    <dbReference type="NCBI Taxonomy" id="537011"/>
    <lineage>
        <taxon>Bacteria</taxon>
        <taxon>Pseudomonadati</taxon>
        <taxon>Bacteroidota</taxon>
        <taxon>Bacteroidia</taxon>
        <taxon>Bacteroidales</taxon>
        <taxon>Prevotellaceae</taxon>
        <taxon>Segatella</taxon>
    </lineage>
</organism>
<dbReference type="STRING" id="537011.PREVCOP_05012"/>
<comment type="caution">
    <text evidence="1">The sequence shown here is derived from an EMBL/GenBank/DDBJ whole genome shotgun (WGS) entry which is preliminary data.</text>
</comment>